<dbReference type="PROSITE" id="PS51257">
    <property type="entry name" value="PROKAR_LIPOPROTEIN"/>
    <property type="match status" value="1"/>
</dbReference>
<dbReference type="RefSeq" id="WP_344512754.1">
    <property type="nucleotide sequence ID" value="NZ_BAAAQD010000034.1"/>
</dbReference>
<evidence type="ECO:0000256" key="1">
    <source>
        <dbReference type="SAM" id="Phobius"/>
    </source>
</evidence>
<name>A0ABN2CU88_9ACTN</name>
<feature type="transmembrane region" description="Helical" evidence="1">
    <location>
        <begin position="7"/>
        <end position="29"/>
    </location>
</feature>
<keyword evidence="1" id="KW-0472">Membrane</keyword>
<sequence length="350" mass="37384">MRRRRDGVLTVLVALVAGGTIACLVAALVDGLGPWVLAVVALLAAGVAWLKWREVRARRAERRTEDAVHDLYTDALDRAGRGDHAGAATRLAGALRRGGGDLTAELQQCLAAAHLALGETGRAVAVWREAYELNQREQGDDAPPTIAAANGLAAALLTHGDRAAAAARYRDTLERCRRLLGDADPETVAALNGVTRTDPTPHHDTVAALYEDLFGPSHPDARIARRQSAPQDPATAHLATGDLRAARTLSEQAATTPPALNDLAMVLREQRDLMGAYRAYERATELSDPLDPHHLAALAGLTRIMLLQGDETNATAALTDLAEAYATRYGPHHPETTAARRNLARLTRPA</sequence>
<evidence type="ECO:0008006" key="4">
    <source>
        <dbReference type="Google" id="ProtNLM"/>
    </source>
</evidence>
<evidence type="ECO:0000313" key="3">
    <source>
        <dbReference type="Proteomes" id="UP001501470"/>
    </source>
</evidence>
<dbReference type="Proteomes" id="UP001501470">
    <property type="component" value="Unassembled WGS sequence"/>
</dbReference>
<dbReference type="Pfam" id="PF13424">
    <property type="entry name" value="TPR_12"/>
    <property type="match status" value="1"/>
</dbReference>
<keyword evidence="1" id="KW-1133">Transmembrane helix</keyword>
<gene>
    <name evidence="2" type="ORF">GCM10009827_102630</name>
</gene>
<dbReference type="InterPro" id="IPR011990">
    <property type="entry name" value="TPR-like_helical_dom_sf"/>
</dbReference>
<evidence type="ECO:0000313" key="2">
    <source>
        <dbReference type="EMBL" id="GAA1564509.1"/>
    </source>
</evidence>
<dbReference type="SMART" id="SM00028">
    <property type="entry name" value="TPR"/>
    <property type="match status" value="3"/>
</dbReference>
<keyword evidence="1" id="KW-0812">Transmembrane</keyword>
<protein>
    <recommendedName>
        <fullName evidence="4">Tetratricopeptide repeat protein</fullName>
    </recommendedName>
</protein>
<accession>A0ABN2CU88</accession>
<keyword evidence="3" id="KW-1185">Reference proteome</keyword>
<reference evidence="2 3" key="1">
    <citation type="journal article" date="2019" name="Int. J. Syst. Evol. Microbiol.">
        <title>The Global Catalogue of Microorganisms (GCM) 10K type strain sequencing project: providing services to taxonomists for standard genome sequencing and annotation.</title>
        <authorList>
            <consortium name="The Broad Institute Genomics Platform"/>
            <consortium name="The Broad Institute Genome Sequencing Center for Infectious Disease"/>
            <person name="Wu L."/>
            <person name="Ma J."/>
        </authorList>
    </citation>
    <scope>NUCLEOTIDE SEQUENCE [LARGE SCALE GENOMIC DNA]</scope>
    <source>
        <strain evidence="2 3">JCM 15933</strain>
    </source>
</reference>
<feature type="transmembrane region" description="Helical" evidence="1">
    <location>
        <begin position="35"/>
        <end position="52"/>
    </location>
</feature>
<dbReference type="InterPro" id="IPR019734">
    <property type="entry name" value="TPR_rpt"/>
</dbReference>
<dbReference type="Gene3D" id="1.25.40.10">
    <property type="entry name" value="Tetratricopeptide repeat domain"/>
    <property type="match status" value="2"/>
</dbReference>
<comment type="caution">
    <text evidence="2">The sequence shown here is derived from an EMBL/GenBank/DDBJ whole genome shotgun (WGS) entry which is preliminary data.</text>
</comment>
<proteinExistence type="predicted"/>
<dbReference type="SUPFAM" id="SSF48452">
    <property type="entry name" value="TPR-like"/>
    <property type="match status" value="1"/>
</dbReference>
<dbReference type="EMBL" id="BAAAQD010000034">
    <property type="protein sequence ID" value="GAA1564509.1"/>
    <property type="molecule type" value="Genomic_DNA"/>
</dbReference>
<organism evidence="2 3">
    <name type="scientific">Dactylosporangium maewongense</name>
    <dbReference type="NCBI Taxonomy" id="634393"/>
    <lineage>
        <taxon>Bacteria</taxon>
        <taxon>Bacillati</taxon>
        <taxon>Actinomycetota</taxon>
        <taxon>Actinomycetes</taxon>
        <taxon>Micromonosporales</taxon>
        <taxon>Micromonosporaceae</taxon>
        <taxon>Dactylosporangium</taxon>
    </lineage>
</organism>